<protein>
    <recommendedName>
        <fullName evidence="2">DNA replication and repair protein RecF</fullName>
    </recommendedName>
</protein>
<comment type="caution">
    <text evidence="1">The sequence shown here is derived from an EMBL/GenBank/DDBJ whole genome shotgun (WGS) entry which is preliminary data.</text>
</comment>
<evidence type="ECO:0000313" key="1">
    <source>
        <dbReference type="EMBL" id="MPN21466.1"/>
    </source>
</evidence>
<accession>A0A645G5R4</accession>
<reference evidence="1" key="1">
    <citation type="submission" date="2019-08" db="EMBL/GenBank/DDBJ databases">
        <authorList>
            <person name="Kucharzyk K."/>
            <person name="Murdoch R.W."/>
            <person name="Higgins S."/>
            <person name="Loffler F."/>
        </authorList>
    </citation>
    <scope>NUCLEOTIDE SEQUENCE</scope>
</reference>
<gene>
    <name evidence="1" type="ORF">SDC9_168846</name>
</gene>
<dbReference type="AlphaFoldDB" id="A0A645G5R4"/>
<dbReference type="EMBL" id="VSSQ01069457">
    <property type="protein sequence ID" value="MPN21466.1"/>
    <property type="molecule type" value="Genomic_DNA"/>
</dbReference>
<dbReference type="InterPro" id="IPR027417">
    <property type="entry name" value="P-loop_NTPase"/>
</dbReference>
<organism evidence="1">
    <name type="scientific">bioreactor metagenome</name>
    <dbReference type="NCBI Taxonomy" id="1076179"/>
    <lineage>
        <taxon>unclassified sequences</taxon>
        <taxon>metagenomes</taxon>
        <taxon>ecological metagenomes</taxon>
    </lineage>
</organism>
<dbReference type="Gene3D" id="3.40.50.300">
    <property type="entry name" value="P-loop containing nucleotide triphosphate hydrolases"/>
    <property type="match status" value="1"/>
</dbReference>
<sequence length="103" mass="11513">MADSLGEARDIDYFSAGTKDQIYLSLRLALLDMLEGETQKLPLILDDAFCQFDDGRLKNALVSLAQAGCSRQVILFTCHTRETEYLEEIIRGLDRTAPVICKA</sequence>
<name>A0A645G5R4_9ZZZZ</name>
<dbReference type="PANTHER" id="PTHR41259">
    <property type="entry name" value="DOUBLE-STRAND BREAK REPAIR RAD50 ATPASE, PUTATIVE-RELATED"/>
    <property type="match status" value="1"/>
</dbReference>
<evidence type="ECO:0008006" key="2">
    <source>
        <dbReference type="Google" id="ProtNLM"/>
    </source>
</evidence>
<dbReference type="PANTHER" id="PTHR41259:SF1">
    <property type="entry name" value="DOUBLE-STRAND BREAK REPAIR RAD50 ATPASE, PUTATIVE-RELATED"/>
    <property type="match status" value="1"/>
</dbReference>
<proteinExistence type="predicted"/>